<dbReference type="KEGG" id="ftj:FTUN_2020"/>
<feature type="region of interest" description="Disordered" evidence="1">
    <location>
        <begin position="36"/>
        <end position="58"/>
    </location>
</feature>
<evidence type="ECO:0000313" key="2">
    <source>
        <dbReference type="EMBL" id="QJW94499.1"/>
    </source>
</evidence>
<sequence>MWGAARTGHVDSGIADRPAWPGRADYLFGVQPGTEFPFDPAGPGFRLDDLRPVDLRTH</sequence>
<name>A0A6M5YKA3_9BACT</name>
<keyword evidence="3" id="KW-1185">Reference proteome</keyword>
<dbReference type="EMBL" id="CP053452">
    <property type="protein sequence ID" value="QJW94499.1"/>
    <property type="molecule type" value="Genomic_DNA"/>
</dbReference>
<evidence type="ECO:0000313" key="3">
    <source>
        <dbReference type="Proteomes" id="UP000503447"/>
    </source>
</evidence>
<evidence type="ECO:0000256" key="1">
    <source>
        <dbReference type="SAM" id="MobiDB-lite"/>
    </source>
</evidence>
<protein>
    <submittedName>
        <fullName evidence="2">Uncharacterized protein</fullName>
    </submittedName>
</protein>
<reference evidence="3" key="1">
    <citation type="submission" date="2020-05" db="EMBL/GenBank/DDBJ databases">
        <title>Frigoriglobus tundricola gen. nov., sp. nov., a psychrotolerant cellulolytic planctomycete of the family Gemmataceae with two divergent copies of 16S rRNA gene.</title>
        <authorList>
            <person name="Kulichevskaya I.S."/>
            <person name="Ivanova A.A."/>
            <person name="Naumoff D.G."/>
            <person name="Beletsky A.V."/>
            <person name="Rijpstra W.I.C."/>
            <person name="Sinninghe Damste J.S."/>
            <person name="Mardanov A.V."/>
            <person name="Ravin N.V."/>
            <person name="Dedysh S.N."/>
        </authorList>
    </citation>
    <scope>NUCLEOTIDE SEQUENCE [LARGE SCALE GENOMIC DNA]</scope>
    <source>
        <strain evidence="3">PL17</strain>
    </source>
</reference>
<organism evidence="2 3">
    <name type="scientific">Frigoriglobus tundricola</name>
    <dbReference type="NCBI Taxonomy" id="2774151"/>
    <lineage>
        <taxon>Bacteria</taxon>
        <taxon>Pseudomonadati</taxon>
        <taxon>Planctomycetota</taxon>
        <taxon>Planctomycetia</taxon>
        <taxon>Gemmatales</taxon>
        <taxon>Gemmataceae</taxon>
        <taxon>Frigoriglobus</taxon>
    </lineage>
</organism>
<dbReference type="AlphaFoldDB" id="A0A6M5YKA3"/>
<accession>A0A6M5YKA3</accession>
<feature type="compositionally biased region" description="Basic and acidic residues" evidence="1">
    <location>
        <begin position="46"/>
        <end position="58"/>
    </location>
</feature>
<proteinExistence type="predicted"/>
<dbReference type="Proteomes" id="UP000503447">
    <property type="component" value="Chromosome"/>
</dbReference>
<gene>
    <name evidence="2" type="ORF">FTUN_2020</name>
</gene>